<dbReference type="InterPro" id="IPR036041">
    <property type="entry name" value="Ribosome-inact_prot_sf"/>
</dbReference>
<evidence type="ECO:0000313" key="2">
    <source>
        <dbReference type="Proteomes" id="UP000069940"/>
    </source>
</evidence>
<dbReference type="InterPro" id="IPR001574">
    <property type="entry name" value="Ribosome_inactivat_prot"/>
</dbReference>
<keyword evidence="2" id="KW-1185">Reference proteome</keyword>
<dbReference type="InterPro" id="IPR016138">
    <property type="entry name" value="Ribosome_inactivat_prot_sub1"/>
</dbReference>
<proteinExistence type="predicted"/>
<accession>A0ABM1YMJ9</accession>
<dbReference type="EnsemblMetazoa" id="AALFPA23_010516.R14726">
    <property type="protein sequence ID" value="AALFPA23_010516.P14726"/>
    <property type="gene ID" value="AALFPA23_010516"/>
</dbReference>
<dbReference type="Gene3D" id="3.40.420.10">
    <property type="entry name" value="Ricin (A subunit), domain 1"/>
    <property type="match status" value="1"/>
</dbReference>
<dbReference type="GeneID" id="109408370"/>
<reference evidence="2" key="1">
    <citation type="journal article" date="2015" name="Proc. Natl. Acad. Sci. U.S.A.">
        <title>Genome sequence of the Asian Tiger mosquito, Aedes albopictus, reveals insights into its biology, genetics, and evolution.</title>
        <authorList>
            <person name="Chen X.G."/>
            <person name="Jiang X."/>
            <person name="Gu J."/>
            <person name="Xu M."/>
            <person name="Wu Y."/>
            <person name="Deng Y."/>
            <person name="Zhang C."/>
            <person name="Bonizzoni M."/>
            <person name="Dermauw W."/>
            <person name="Vontas J."/>
            <person name="Armbruster P."/>
            <person name="Huang X."/>
            <person name="Yang Y."/>
            <person name="Zhang H."/>
            <person name="He W."/>
            <person name="Peng H."/>
            <person name="Liu Y."/>
            <person name="Wu K."/>
            <person name="Chen J."/>
            <person name="Lirakis M."/>
            <person name="Topalis P."/>
            <person name="Van Leeuwen T."/>
            <person name="Hall A.B."/>
            <person name="Jiang X."/>
            <person name="Thorpe C."/>
            <person name="Mueller R.L."/>
            <person name="Sun C."/>
            <person name="Waterhouse R.M."/>
            <person name="Yan G."/>
            <person name="Tu Z.J."/>
            <person name="Fang X."/>
            <person name="James A.A."/>
        </authorList>
    </citation>
    <scope>NUCLEOTIDE SEQUENCE [LARGE SCALE GENOMIC DNA]</scope>
    <source>
        <strain evidence="2">Foshan</strain>
    </source>
</reference>
<organism evidence="1 2">
    <name type="scientific">Aedes albopictus</name>
    <name type="common">Asian tiger mosquito</name>
    <name type="synonym">Stegomyia albopicta</name>
    <dbReference type="NCBI Taxonomy" id="7160"/>
    <lineage>
        <taxon>Eukaryota</taxon>
        <taxon>Metazoa</taxon>
        <taxon>Ecdysozoa</taxon>
        <taxon>Arthropoda</taxon>
        <taxon>Hexapoda</taxon>
        <taxon>Insecta</taxon>
        <taxon>Pterygota</taxon>
        <taxon>Neoptera</taxon>
        <taxon>Endopterygota</taxon>
        <taxon>Diptera</taxon>
        <taxon>Nematocera</taxon>
        <taxon>Culicoidea</taxon>
        <taxon>Culicidae</taxon>
        <taxon>Culicinae</taxon>
        <taxon>Aedini</taxon>
        <taxon>Aedes</taxon>
        <taxon>Stegomyia</taxon>
    </lineage>
</organism>
<dbReference type="RefSeq" id="XP_019537218.2">
    <property type="nucleotide sequence ID" value="XM_019681673.3"/>
</dbReference>
<dbReference type="Proteomes" id="UP000069940">
    <property type="component" value="Unassembled WGS sequence"/>
</dbReference>
<protein>
    <submittedName>
        <fullName evidence="1">Uncharacterized protein</fullName>
    </submittedName>
</protein>
<dbReference type="SUPFAM" id="SSF56371">
    <property type="entry name" value="Ribosome inactivating proteins (RIP)"/>
    <property type="match status" value="1"/>
</dbReference>
<name>A0ABM1YMJ9_AEDAL</name>
<reference evidence="1" key="2">
    <citation type="submission" date="2025-05" db="UniProtKB">
        <authorList>
            <consortium name="EnsemblMetazoa"/>
        </authorList>
    </citation>
    <scope>IDENTIFICATION</scope>
    <source>
        <strain evidence="1">Foshan</strain>
    </source>
</reference>
<sequence>MSVKVGDLQLFKTRDNAYKNFIAELTTLFTEANEQYDGIKVSKRASGYTKVIIKHGQTEVPLVYRNRDLYIIGVIVGKVCYVDKKVHAEMNDLQELKKVIAPAKDERLSAEFSYQFIMPKAEHTEIRFEELEYYLQKLTLISDKMKRMEAMTFLSPFVVLFAEAIRFPVIATLAQRAFRSVDGTLKLSTDVAPPEMARNSYVIMIHKLLLNWGTLSSCVEALHKNNKCNATFGVRANPTWQFPEGKLTAKEVDINKGTLLALLGVANSCAFQKLKVSQGRGRRDISLKLFLQQQPALLHSQQNLLQYDGNGQPSTVLHHLDMLGALCLATLGVLNFTGRRLQPTETDTTMDSSMEATAMAADLTHRIVQCMQLSGVLGDEIEYEVQIKLQRRLAAALYRREPIDGIVSSFIEENRQHDLVDTSV</sequence>
<dbReference type="Pfam" id="PF00161">
    <property type="entry name" value="RIP"/>
    <property type="match status" value="1"/>
</dbReference>
<evidence type="ECO:0000313" key="1">
    <source>
        <dbReference type="EnsemblMetazoa" id="AALFPA23_010516.P14726"/>
    </source>
</evidence>